<proteinExistence type="predicted"/>
<dbReference type="EMBL" id="JAULSU010000001">
    <property type="protein sequence ID" value="KAK0633708.1"/>
    <property type="molecule type" value="Genomic_DNA"/>
</dbReference>
<keyword evidence="2" id="KW-1185">Reference proteome</keyword>
<dbReference type="Proteomes" id="UP001175000">
    <property type="component" value="Unassembled WGS sequence"/>
</dbReference>
<organism evidence="1 2">
    <name type="scientific">Immersiella caudata</name>
    <dbReference type="NCBI Taxonomy" id="314043"/>
    <lineage>
        <taxon>Eukaryota</taxon>
        <taxon>Fungi</taxon>
        <taxon>Dikarya</taxon>
        <taxon>Ascomycota</taxon>
        <taxon>Pezizomycotina</taxon>
        <taxon>Sordariomycetes</taxon>
        <taxon>Sordariomycetidae</taxon>
        <taxon>Sordariales</taxon>
        <taxon>Lasiosphaeriaceae</taxon>
        <taxon>Immersiella</taxon>
    </lineage>
</organism>
<evidence type="ECO:0000313" key="2">
    <source>
        <dbReference type="Proteomes" id="UP001175000"/>
    </source>
</evidence>
<protein>
    <submittedName>
        <fullName evidence="1">Uncharacterized protein</fullName>
    </submittedName>
</protein>
<accession>A0AA39XGR3</accession>
<evidence type="ECO:0000313" key="1">
    <source>
        <dbReference type="EMBL" id="KAK0633708.1"/>
    </source>
</evidence>
<dbReference type="AlphaFoldDB" id="A0AA39XGR3"/>
<gene>
    <name evidence="1" type="ORF">B0T14DRAFT_78277</name>
</gene>
<comment type="caution">
    <text evidence="1">The sequence shown here is derived from an EMBL/GenBank/DDBJ whole genome shotgun (WGS) entry which is preliminary data.</text>
</comment>
<sequence>MTRGCACMSRYCTKECEKGSTVDSPRLISISAACSKIGDGTVCLDWGREYGIIAGVCYDGRGQGGYMCATDVFLLQVVVSSFLEAVFGNGDWAVPGSASCLGAVCGIGRCRTVYIQLQAKTEAEVQMSILRHAIRLGGYRSNFSDGCVFALLCRR</sequence>
<name>A0AA39XGR3_9PEZI</name>
<reference evidence="1" key="1">
    <citation type="submission" date="2023-06" db="EMBL/GenBank/DDBJ databases">
        <title>Genome-scale phylogeny and comparative genomics of the fungal order Sordariales.</title>
        <authorList>
            <consortium name="Lawrence Berkeley National Laboratory"/>
            <person name="Hensen N."/>
            <person name="Bonometti L."/>
            <person name="Westerberg I."/>
            <person name="Brannstrom I.O."/>
            <person name="Guillou S."/>
            <person name="Cros-Aarteil S."/>
            <person name="Calhoun S."/>
            <person name="Haridas S."/>
            <person name="Kuo A."/>
            <person name="Mondo S."/>
            <person name="Pangilinan J."/>
            <person name="Riley R."/>
            <person name="Labutti K."/>
            <person name="Andreopoulos B."/>
            <person name="Lipzen A."/>
            <person name="Chen C."/>
            <person name="Yanf M."/>
            <person name="Daum C."/>
            <person name="Ng V."/>
            <person name="Clum A."/>
            <person name="Steindorff A."/>
            <person name="Ohm R."/>
            <person name="Martin F."/>
            <person name="Silar P."/>
            <person name="Natvig D."/>
            <person name="Lalanne C."/>
            <person name="Gautier V."/>
            <person name="Ament-Velasquez S.L."/>
            <person name="Kruys A."/>
            <person name="Hutchinson M.I."/>
            <person name="Powell A.J."/>
            <person name="Barry K."/>
            <person name="Miller A.N."/>
            <person name="Grigoriev I.V."/>
            <person name="Debuchy R."/>
            <person name="Gladieux P."/>
            <person name="Thoren M.H."/>
            <person name="Johannesson H."/>
        </authorList>
    </citation>
    <scope>NUCLEOTIDE SEQUENCE</scope>
    <source>
        <strain evidence="1">CBS 606.72</strain>
    </source>
</reference>